<proteinExistence type="predicted"/>
<dbReference type="AlphaFoldDB" id="A0ABD3TC76"/>
<name>A0ABD3TC76_9LAMI</name>
<accession>A0ABD3TC76</accession>
<reference evidence="1 2" key="1">
    <citation type="submission" date="2024-12" db="EMBL/GenBank/DDBJ databases">
        <title>The unique morphological basis and parallel evolutionary history of personate flowers in Penstemon.</title>
        <authorList>
            <person name="Depatie T.H."/>
            <person name="Wessinger C.A."/>
        </authorList>
    </citation>
    <scope>NUCLEOTIDE SEQUENCE [LARGE SCALE GENOMIC DNA]</scope>
    <source>
        <strain evidence="1">WTNN_2</strain>
        <tissue evidence="1">Leaf</tissue>
    </source>
</reference>
<organism evidence="1 2">
    <name type="scientific">Penstemon smallii</name>
    <dbReference type="NCBI Taxonomy" id="265156"/>
    <lineage>
        <taxon>Eukaryota</taxon>
        <taxon>Viridiplantae</taxon>
        <taxon>Streptophyta</taxon>
        <taxon>Embryophyta</taxon>
        <taxon>Tracheophyta</taxon>
        <taxon>Spermatophyta</taxon>
        <taxon>Magnoliopsida</taxon>
        <taxon>eudicotyledons</taxon>
        <taxon>Gunneridae</taxon>
        <taxon>Pentapetalae</taxon>
        <taxon>asterids</taxon>
        <taxon>lamiids</taxon>
        <taxon>Lamiales</taxon>
        <taxon>Plantaginaceae</taxon>
        <taxon>Cheloneae</taxon>
        <taxon>Penstemon</taxon>
    </lineage>
</organism>
<dbReference type="EMBL" id="JBJXBP010000004">
    <property type="protein sequence ID" value="KAL3834100.1"/>
    <property type="molecule type" value="Genomic_DNA"/>
</dbReference>
<evidence type="ECO:0000313" key="2">
    <source>
        <dbReference type="Proteomes" id="UP001634393"/>
    </source>
</evidence>
<evidence type="ECO:0000313" key="1">
    <source>
        <dbReference type="EMBL" id="KAL3834100.1"/>
    </source>
</evidence>
<comment type="caution">
    <text evidence="1">The sequence shown here is derived from an EMBL/GenBank/DDBJ whole genome shotgun (WGS) entry which is preliminary data.</text>
</comment>
<dbReference type="InterPro" id="IPR004252">
    <property type="entry name" value="Probable_transposase_24"/>
</dbReference>
<keyword evidence="2" id="KW-1185">Reference proteome</keyword>
<dbReference type="Proteomes" id="UP001634393">
    <property type="component" value="Unassembled WGS sequence"/>
</dbReference>
<protein>
    <submittedName>
        <fullName evidence="1">Uncharacterized protein</fullName>
    </submittedName>
</protein>
<dbReference type="Pfam" id="PF03004">
    <property type="entry name" value="Transposase_24"/>
    <property type="match status" value="1"/>
</dbReference>
<gene>
    <name evidence="1" type="ORF">ACJIZ3_008836</name>
</gene>
<sequence length="201" mass="23739">MQRLLPSGFSLLPKNVWNPLTELSLFFRDLCSTELRTEKWHELEKNIPLILCKLEIIFSFSYNDLHDKYCWNQENERAIRRIYKMKAGKELYDRPNWIGVGYWDLMVHRWKTDPKFIPSSQKNKQNRASDCDGMGFPLYAGGSKSQLCHSDDIVTKPSRADVFMITHSKVVDGQREWIDERSEFTHVSYFILAFFLICCDI</sequence>